<evidence type="ECO:0000313" key="1">
    <source>
        <dbReference type="EMBL" id="CAJ2678543.1"/>
    </source>
</evidence>
<dbReference type="EMBL" id="CASHSV030000823">
    <property type="protein sequence ID" value="CAJ2678543.1"/>
    <property type="molecule type" value="Genomic_DNA"/>
</dbReference>
<dbReference type="Proteomes" id="UP001177021">
    <property type="component" value="Unassembled WGS sequence"/>
</dbReference>
<keyword evidence="2" id="KW-1185">Reference proteome</keyword>
<organism evidence="1 2">
    <name type="scientific">Trifolium pratense</name>
    <name type="common">Red clover</name>
    <dbReference type="NCBI Taxonomy" id="57577"/>
    <lineage>
        <taxon>Eukaryota</taxon>
        <taxon>Viridiplantae</taxon>
        <taxon>Streptophyta</taxon>
        <taxon>Embryophyta</taxon>
        <taxon>Tracheophyta</taxon>
        <taxon>Spermatophyta</taxon>
        <taxon>Magnoliopsida</taxon>
        <taxon>eudicotyledons</taxon>
        <taxon>Gunneridae</taxon>
        <taxon>Pentapetalae</taxon>
        <taxon>rosids</taxon>
        <taxon>fabids</taxon>
        <taxon>Fabales</taxon>
        <taxon>Fabaceae</taxon>
        <taxon>Papilionoideae</taxon>
        <taxon>50 kb inversion clade</taxon>
        <taxon>NPAAA clade</taxon>
        <taxon>Hologalegina</taxon>
        <taxon>IRL clade</taxon>
        <taxon>Trifolieae</taxon>
        <taxon>Trifolium</taxon>
    </lineage>
</organism>
<proteinExistence type="predicted"/>
<reference evidence="1" key="1">
    <citation type="submission" date="2023-10" db="EMBL/GenBank/DDBJ databases">
        <authorList>
            <person name="Rodriguez Cubillos JULIANA M."/>
            <person name="De Vega J."/>
        </authorList>
    </citation>
    <scope>NUCLEOTIDE SEQUENCE</scope>
</reference>
<evidence type="ECO:0000313" key="2">
    <source>
        <dbReference type="Proteomes" id="UP001177021"/>
    </source>
</evidence>
<gene>
    <name evidence="1" type="ORF">MILVUS5_LOCUS40807</name>
</gene>
<name>A0ACB0MD71_TRIPR</name>
<protein>
    <submittedName>
        <fullName evidence="1">Uncharacterized protein</fullName>
    </submittedName>
</protein>
<accession>A0ACB0MD71</accession>
<comment type="caution">
    <text evidence="1">The sequence shown here is derived from an EMBL/GenBank/DDBJ whole genome shotgun (WGS) entry which is preliminary data.</text>
</comment>
<sequence>MITKSDDKTVVATYLSHEINEDSHLLDLFKHIGDVSSARLAIDHKTGLGAGFGFVTFGTKEDAQKAITTMDVNWVTTHTHTPQLA</sequence>